<organism evidence="1 2">
    <name type="scientific">Aliikangiella marina</name>
    <dbReference type="NCBI Taxonomy" id="1712262"/>
    <lineage>
        <taxon>Bacteria</taxon>
        <taxon>Pseudomonadati</taxon>
        <taxon>Pseudomonadota</taxon>
        <taxon>Gammaproteobacteria</taxon>
        <taxon>Oceanospirillales</taxon>
        <taxon>Pleioneaceae</taxon>
        <taxon>Aliikangiella</taxon>
    </lineage>
</organism>
<name>A0A545T9L5_9GAMM</name>
<gene>
    <name evidence="1" type="ORF">FLL45_13620</name>
</gene>
<accession>A0A545T9L5</accession>
<dbReference type="AlphaFoldDB" id="A0A545T9L5"/>
<reference evidence="1 2" key="1">
    <citation type="submission" date="2019-06" db="EMBL/GenBank/DDBJ databases">
        <title>Draft genome of Aliikangiella marina GYP-15.</title>
        <authorList>
            <person name="Wang G."/>
        </authorList>
    </citation>
    <scope>NUCLEOTIDE SEQUENCE [LARGE SCALE GENOMIC DNA]</scope>
    <source>
        <strain evidence="1 2">GYP-15</strain>
    </source>
</reference>
<evidence type="ECO:0000313" key="2">
    <source>
        <dbReference type="Proteomes" id="UP000317839"/>
    </source>
</evidence>
<sequence length="86" mass="10074">MNIEPWSEIDSRLVNQLRKCADEKRLNYLDKVSNSITYSYIEFLKCASEQKMDYGQVFGDFHFLSAYQLELNGERRKCSMSGSFEA</sequence>
<protein>
    <submittedName>
        <fullName evidence="1">Uncharacterized protein</fullName>
    </submittedName>
</protein>
<comment type="caution">
    <text evidence="1">The sequence shown here is derived from an EMBL/GenBank/DDBJ whole genome shotgun (WGS) entry which is preliminary data.</text>
</comment>
<evidence type="ECO:0000313" key="1">
    <source>
        <dbReference type="EMBL" id="TQV73898.1"/>
    </source>
</evidence>
<dbReference type="RefSeq" id="WP_142942605.1">
    <property type="nucleotide sequence ID" value="NZ_VIKR01000003.1"/>
</dbReference>
<dbReference type="Proteomes" id="UP000317839">
    <property type="component" value="Unassembled WGS sequence"/>
</dbReference>
<keyword evidence="2" id="KW-1185">Reference proteome</keyword>
<proteinExistence type="predicted"/>
<dbReference type="EMBL" id="VIKR01000003">
    <property type="protein sequence ID" value="TQV73898.1"/>
    <property type="molecule type" value="Genomic_DNA"/>
</dbReference>